<dbReference type="InterPro" id="IPR036249">
    <property type="entry name" value="Thioredoxin-like_sf"/>
</dbReference>
<dbReference type="InterPro" id="IPR014025">
    <property type="entry name" value="Glutaredoxin_subgr"/>
</dbReference>
<dbReference type="GO" id="GO:0005737">
    <property type="term" value="C:cytoplasm"/>
    <property type="evidence" value="ECO:0007669"/>
    <property type="project" value="TreeGrafter"/>
</dbReference>
<keyword evidence="3 7" id="KW-0813">Transport</keyword>
<keyword evidence="4 7" id="KW-0249">Electron transport</keyword>
<gene>
    <name evidence="9" type="ORF">SSA02_12830</name>
</gene>
<evidence type="ECO:0000256" key="1">
    <source>
        <dbReference type="ARBA" id="ARBA00002549"/>
    </source>
</evidence>
<keyword evidence="7" id="KW-0963">Cytoplasm</keyword>
<comment type="caution">
    <text evidence="9">The sequence shown here is derived from an EMBL/GenBank/DDBJ whole genome shotgun (WGS) entry which is preliminary data.</text>
</comment>
<reference evidence="9 10" key="1">
    <citation type="submission" date="2019-07" db="EMBL/GenBank/DDBJ databases">
        <title>Whole genome shotgun sequence of Swaminathania salitolerans NBRC 104436.</title>
        <authorList>
            <person name="Hosoyama A."/>
            <person name="Uohara A."/>
            <person name="Ohji S."/>
            <person name="Ichikawa N."/>
        </authorList>
    </citation>
    <scope>NUCLEOTIDE SEQUENCE [LARGE SCALE GENOMIC DNA]</scope>
    <source>
        <strain evidence="9 10">NBRC 104436</strain>
    </source>
</reference>
<evidence type="ECO:0000259" key="8">
    <source>
        <dbReference type="Pfam" id="PF00462"/>
    </source>
</evidence>
<sequence length="91" mass="9789">MSEETVADIEIYTQPGCPFCVRALQILASKNVAFREIDAPHGTPERAEAIRRSGGSRTVPQIFVGDRSLGGCTELMQLDASGALDRLLGRA</sequence>
<dbReference type="GO" id="GO:0034599">
    <property type="term" value="P:cellular response to oxidative stress"/>
    <property type="evidence" value="ECO:0007669"/>
    <property type="project" value="TreeGrafter"/>
</dbReference>
<dbReference type="Gene3D" id="3.40.30.10">
    <property type="entry name" value="Glutaredoxin"/>
    <property type="match status" value="1"/>
</dbReference>
<dbReference type="PRINTS" id="PR00160">
    <property type="entry name" value="GLUTAREDOXIN"/>
</dbReference>
<keyword evidence="10" id="KW-1185">Reference proteome</keyword>
<dbReference type="InterPro" id="IPR011767">
    <property type="entry name" value="GLR_AS"/>
</dbReference>
<dbReference type="PROSITE" id="PS51354">
    <property type="entry name" value="GLUTAREDOXIN_2"/>
    <property type="match status" value="1"/>
</dbReference>
<evidence type="ECO:0000256" key="3">
    <source>
        <dbReference type="ARBA" id="ARBA00022448"/>
    </source>
</evidence>
<proteinExistence type="inferred from homology"/>
<dbReference type="PROSITE" id="PS00195">
    <property type="entry name" value="GLUTAREDOXIN_1"/>
    <property type="match status" value="1"/>
</dbReference>
<dbReference type="Pfam" id="PF00462">
    <property type="entry name" value="Glutaredoxin"/>
    <property type="match status" value="1"/>
</dbReference>
<evidence type="ECO:0000256" key="4">
    <source>
        <dbReference type="ARBA" id="ARBA00022982"/>
    </source>
</evidence>
<keyword evidence="5" id="KW-1015">Disulfide bond</keyword>
<evidence type="ECO:0000313" key="9">
    <source>
        <dbReference type="EMBL" id="GEL02120.1"/>
    </source>
</evidence>
<name>A0A511BP68_9PROT</name>
<comment type="function">
    <text evidence="1 7">Has a glutathione-disulfide oxidoreductase activity in the presence of NADPH and glutathione reductase. Reduces low molecular weight disulfides and proteins.</text>
</comment>
<dbReference type="InterPro" id="IPR011900">
    <property type="entry name" value="GRX_bact"/>
</dbReference>
<dbReference type="NCBIfam" id="TIGR02181">
    <property type="entry name" value="GRX_bact"/>
    <property type="match status" value="1"/>
</dbReference>
<evidence type="ECO:0000256" key="7">
    <source>
        <dbReference type="RuleBase" id="RU364065"/>
    </source>
</evidence>
<protein>
    <recommendedName>
        <fullName evidence="7">Glutaredoxin</fullName>
    </recommendedName>
</protein>
<organism evidence="9 10">
    <name type="scientific">Swaminathania salitolerans</name>
    <dbReference type="NCBI Taxonomy" id="182838"/>
    <lineage>
        <taxon>Bacteria</taxon>
        <taxon>Pseudomonadati</taxon>
        <taxon>Pseudomonadota</taxon>
        <taxon>Alphaproteobacteria</taxon>
        <taxon>Acetobacterales</taxon>
        <taxon>Acetobacteraceae</taxon>
        <taxon>Swaminathania</taxon>
    </lineage>
</organism>
<comment type="similarity">
    <text evidence="2 7">Belongs to the glutaredoxin family.</text>
</comment>
<keyword evidence="6 7" id="KW-0676">Redox-active center</keyword>
<feature type="domain" description="Glutaredoxin" evidence="8">
    <location>
        <begin position="9"/>
        <end position="67"/>
    </location>
</feature>
<dbReference type="Proteomes" id="UP000321405">
    <property type="component" value="Unassembled WGS sequence"/>
</dbReference>
<evidence type="ECO:0000256" key="5">
    <source>
        <dbReference type="ARBA" id="ARBA00023157"/>
    </source>
</evidence>
<dbReference type="CDD" id="cd03418">
    <property type="entry name" value="GRX_GRXb_1_3_like"/>
    <property type="match status" value="1"/>
</dbReference>
<dbReference type="AlphaFoldDB" id="A0A511BP68"/>
<dbReference type="GO" id="GO:0045454">
    <property type="term" value="P:cell redox homeostasis"/>
    <property type="evidence" value="ECO:0007669"/>
    <property type="project" value="InterPro"/>
</dbReference>
<evidence type="ECO:0000256" key="6">
    <source>
        <dbReference type="ARBA" id="ARBA00023284"/>
    </source>
</evidence>
<dbReference type="PANTHER" id="PTHR45694:SF18">
    <property type="entry name" value="GLUTAREDOXIN-1-RELATED"/>
    <property type="match status" value="1"/>
</dbReference>
<dbReference type="SUPFAM" id="SSF52833">
    <property type="entry name" value="Thioredoxin-like"/>
    <property type="match status" value="1"/>
</dbReference>
<dbReference type="GO" id="GO:0015038">
    <property type="term" value="F:glutathione disulfide oxidoreductase activity"/>
    <property type="evidence" value="ECO:0007669"/>
    <property type="project" value="UniProtKB-UniRule"/>
</dbReference>
<evidence type="ECO:0000313" key="10">
    <source>
        <dbReference type="Proteomes" id="UP000321405"/>
    </source>
</evidence>
<dbReference type="EMBL" id="BJVC01000002">
    <property type="protein sequence ID" value="GEL02120.1"/>
    <property type="molecule type" value="Genomic_DNA"/>
</dbReference>
<dbReference type="InterPro" id="IPR002109">
    <property type="entry name" value="Glutaredoxin"/>
</dbReference>
<accession>A0A511BP68</accession>
<dbReference type="PANTHER" id="PTHR45694">
    <property type="entry name" value="GLUTAREDOXIN 2"/>
    <property type="match status" value="1"/>
</dbReference>
<evidence type="ECO:0000256" key="2">
    <source>
        <dbReference type="ARBA" id="ARBA00007787"/>
    </source>
</evidence>